<dbReference type="Proteomes" id="UP000618754">
    <property type="component" value="Unassembled WGS sequence"/>
</dbReference>
<evidence type="ECO:0008006" key="3">
    <source>
        <dbReference type="Google" id="ProtNLM"/>
    </source>
</evidence>
<name>A0ABR7XB94_9SPHI</name>
<reference evidence="1 2" key="1">
    <citation type="submission" date="2020-09" db="EMBL/GenBank/DDBJ databases">
        <title>Novel species of Mucilaginibacter isolated from a glacier on the Tibetan Plateau.</title>
        <authorList>
            <person name="Liu Q."/>
            <person name="Xin Y.-H."/>
        </authorList>
    </citation>
    <scope>NUCLEOTIDE SEQUENCE [LARGE SCALE GENOMIC DNA]</scope>
    <source>
        <strain evidence="1 2">CGMCC 1.13878</strain>
    </source>
</reference>
<gene>
    <name evidence="1" type="ORF">IDJ75_17530</name>
</gene>
<dbReference type="RefSeq" id="WP_191176938.1">
    <property type="nucleotide sequence ID" value="NZ_JACWMW010000004.1"/>
</dbReference>
<protein>
    <recommendedName>
        <fullName evidence="3">DUF4174 domain-containing protein</fullName>
    </recommendedName>
</protein>
<dbReference type="EMBL" id="JACWMW010000004">
    <property type="protein sequence ID" value="MBD1387092.1"/>
    <property type="molecule type" value="Genomic_DNA"/>
</dbReference>
<proteinExistence type="predicted"/>
<sequence length="213" mass="23408">MKVDNPQAFRFIMQDEIYLLNKDKGVNITPPATAPVVTDKPEPATATAEVTEQPAQVAAVVKEQFVSPPQPAAVAAPTPQPVIQTVEAEFNYLGKNNKNFLVLVNYTAETHIADTHLAALQSILKRKDLDLDDVAILNVNKYAPVKLAALAAFFAPTRLVIMGKDALPVGIGNLPLNQPLQGKKTHVLYSFSFDEMMSSNDNKKIFWEHMKTL</sequence>
<keyword evidence="2" id="KW-1185">Reference proteome</keyword>
<accession>A0ABR7XB94</accession>
<organism evidence="1 2">
    <name type="scientific">Mucilaginibacter rigui</name>
    <dbReference type="NCBI Taxonomy" id="534635"/>
    <lineage>
        <taxon>Bacteria</taxon>
        <taxon>Pseudomonadati</taxon>
        <taxon>Bacteroidota</taxon>
        <taxon>Sphingobacteriia</taxon>
        <taxon>Sphingobacteriales</taxon>
        <taxon>Sphingobacteriaceae</taxon>
        <taxon>Mucilaginibacter</taxon>
    </lineage>
</organism>
<comment type="caution">
    <text evidence="1">The sequence shown here is derived from an EMBL/GenBank/DDBJ whole genome shotgun (WGS) entry which is preliminary data.</text>
</comment>
<evidence type="ECO:0000313" key="1">
    <source>
        <dbReference type="EMBL" id="MBD1387092.1"/>
    </source>
</evidence>
<evidence type="ECO:0000313" key="2">
    <source>
        <dbReference type="Proteomes" id="UP000618754"/>
    </source>
</evidence>